<proteinExistence type="inferred from homology"/>
<dbReference type="EMBL" id="JABEMD010000038">
    <property type="protein sequence ID" value="NNH13053.1"/>
    <property type="molecule type" value="Genomic_DNA"/>
</dbReference>
<evidence type="ECO:0000313" key="6">
    <source>
        <dbReference type="EMBL" id="NNH13053.1"/>
    </source>
</evidence>
<dbReference type="PROSITE" id="PS50931">
    <property type="entry name" value="HTH_LYSR"/>
    <property type="match status" value="1"/>
</dbReference>
<feature type="domain" description="HTH lysR-type" evidence="5">
    <location>
        <begin position="4"/>
        <end position="61"/>
    </location>
</feature>
<dbReference type="PRINTS" id="PR00039">
    <property type="entry name" value="HTHLYSR"/>
</dbReference>
<accession>A0A849BGZ2</accession>
<name>A0A849BGZ2_9BURK</name>
<reference evidence="6 8" key="1">
    <citation type="submission" date="2020-05" db="EMBL/GenBank/DDBJ databases">
        <title>MicrobeNet Type strains.</title>
        <authorList>
            <person name="Nicholson A.C."/>
        </authorList>
    </citation>
    <scope>NUCLEOTIDE SEQUENCE [LARGE SCALE GENOMIC DNA]</scope>
    <source>
        <strain evidence="6 8">ATCC 700815</strain>
    </source>
</reference>
<dbReference type="PANTHER" id="PTHR30419:SF2">
    <property type="entry name" value="LYSR FAMILY TRANSCRIPTIONAL REGULATOR"/>
    <property type="match status" value="1"/>
</dbReference>
<dbReference type="GO" id="GO:0003677">
    <property type="term" value="F:DNA binding"/>
    <property type="evidence" value="ECO:0007669"/>
    <property type="project" value="UniProtKB-KW"/>
</dbReference>
<evidence type="ECO:0000256" key="2">
    <source>
        <dbReference type="ARBA" id="ARBA00023015"/>
    </source>
</evidence>
<dbReference type="InterPro" id="IPR036388">
    <property type="entry name" value="WH-like_DNA-bd_sf"/>
</dbReference>
<dbReference type="Pfam" id="PF03466">
    <property type="entry name" value="LysR_substrate"/>
    <property type="match status" value="1"/>
</dbReference>
<reference evidence="7" key="2">
    <citation type="submission" date="2022-06" db="EMBL/GenBank/DDBJ databases">
        <title>Complete genome sequence and characterization of Cupriavidus gilardii QJ1 isolated from contaminating cells.</title>
        <authorList>
            <person name="Qi J."/>
        </authorList>
    </citation>
    <scope>NUCLEOTIDE SEQUENCE</scope>
    <source>
        <strain evidence="7">QJ1</strain>
    </source>
</reference>
<dbReference type="RefSeq" id="WP_053822313.1">
    <property type="nucleotide sequence ID" value="NZ_BAAAEB010000038.1"/>
</dbReference>
<evidence type="ECO:0000256" key="3">
    <source>
        <dbReference type="ARBA" id="ARBA00023125"/>
    </source>
</evidence>
<dbReference type="InterPro" id="IPR050950">
    <property type="entry name" value="HTH-type_LysR_regulators"/>
</dbReference>
<dbReference type="Gene3D" id="1.10.10.10">
    <property type="entry name" value="Winged helix-like DNA-binding domain superfamily/Winged helix DNA-binding domain"/>
    <property type="match status" value="1"/>
</dbReference>
<dbReference type="SUPFAM" id="SSF46785">
    <property type="entry name" value="Winged helix' DNA-binding domain"/>
    <property type="match status" value="1"/>
</dbReference>
<dbReference type="InterPro" id="IPR000847">
    <property type="entry name" value="LysR_HTH_N"/>
</dbReference>
<dbReference type="GO" id="GO:0005829">
    <property type="term" value="C:cytosol"/>
    <property type="evidence" value="ECO:0007669"/>
    <property type="project" value="TreeGrafter"/>
</dbReference>
<evidence type="ECO:0000313" key="8">
    <source>
        <dbReference type="Proteomes" id="UP000542973"/>
    </source>
</evidence>
<comment type="similarity">
    <text evidence="1">Belongs to the LysR transcriptional regulatory family.</text>
</comment>
<dbReference type="PANTHER" id="PTHR30419">
    <property type="entry name" value="HTH-TYPE TRANSCRIPTIONAL REGULATOR YBHD"/>
    <property type="match status" value="1"/>
</dbReference>
<dbReference type="Proteomes" id="UP001056648">
    <property type="component" value="Chromosome 2"/>
</dbReference>
<dbReference type="InterPro" id="IPR005119">
    <property type="entry name" value="LysR_subst-bd"/>
</dbReference>
<keyword evidence="4" id="KW-0804">Transcription</keyword>
<sequence>MHRIDPVSIQLFLAAAREGSIKRAAETEHIAQSALSRRIADLERSLGVTLLVRSPSGVALTEAGVRALELGRKLNEDIAAFAREVQDLGDQVAGTVRLSASPSSIVGFLPERLHAFRASHPHVDIALHERSTSETLRACLADHADVGVGVAIDGARGLESWHFAQDPLMVLLPAGHALAARTGLRYAEVLQYPLVIVQQGGALDTELRDRAAEAGLPMRQSVAVSSFEAACRMVEAGLGLAVIPHSATTAYAGTRGFVRVPLDEPWRQRELRVYAPRKTPRLRAVEALIAALRAEPPAGPSEGG</sequence>
<dbReference type="InterPro" id="IPR036390">
    <property type="entry name" value="WH_DNA-bd_sf"/>
</dbReference>
<organism evidence="6 8">
    <name type="scientific">Cupriavidus gilardii</name>
    <dbReference type="NCBI Taxonomy" id="82541"/>
    <lineage>
        <taxon>Bacteria</taxon>
        <taxon>Pseudomonadati</taxon>
        <taxon>Pseudomonadota</taxon>
        <taxon>Betaproteobacteria</taxon>
        <taxon>Burkholderiales</taxon>
        <taxon>Burkholderiaceae</taxon>
        <taxon>Cupriavidus</taxon>
    </lineage>
</organism>
<keyword evidence="9" id="KW-1185">Reference proteome</keyword>
<keyword evidence="3" id="KW-0238">DNA-binding</keyword>
<dbReference type="Pfam" id="PF00126">
    <property type="entry name" value="HTH_1"/>
    <property type="match status" value="1"/>
</dbReference>
<evidence type="ECO:0000256" key="1">
    <source>
        <dbReference type="ARBA" id="ARBA00009437"/>
    </source>
</evidence>
<dbReference type="Proteomes" id="UP000542973">
    <property type="component" value="Unassembled WGS sequence"/>
</dbReference>
<keyword evidence="2" id="KW-0805">Transcription regulation</keyword>
<evidence type="ECO:0000313" key="7">
    <source>
        <dbReference type="EMBL" id="USE80880.1"/>
    </source>
</evidence>
<dbReference type="AlphaFoldDB" id="A0A849BGZ2"/>
<evidence type="ECO:0000259" key="5">
    <source>
        <dbReference type="PROSITE" id="PS50931"/>
    </source>
</evidence>
<dbReference type="GO" id="GO:0003700">
    <property type="term" value="F:DNA-binding transcription factor activity"/>
    <property type="evidence" value="ECO:0007669"/>
    <property type="project" value="InterPro"/>
</dbReference>
<evidence type="ECO:0000313" key="9">
    <source>
        <dbReference type="Proteomes" id="UP001056648"/>
    </source>
</evidence>
<dbReference type="SUPFAM" id="SSF53850">
    <property type="entry name" value="Periplasmic binding protein-like II"/>
    <property type="match status" value="1"/>
</dbReference>
<gene>
    <name evidence="6" type="ORF">HLB16_19495</name>
    <name evidence="7" type="ORF">NDR89_14135</name>
</gene>
<evidence type="ECO:0000256" key="4">
    <source>
        <dbReference type="ARBA" id="ARBA00023163"/>
    </source>
</evidence>
<protein>
    <submittedName>
        <fullName evidence="6">LysR family transcriptional regulator</fullName>
    </submittedName>
</protein>
<dbReference type="Gene3D" id="3.40.190.10">
    <property type="entry name" value="Periplasmic binding protein-like II"/>
    <property type="match status" value="2"/>
</dbReference>
<dbReference type="EMBL" id="CP098736">
    <property type="protein sequence ID" value="USE80880.1"/>
    <property type="molecule type" value="Genomic_DNA"/>
</dbReference>